<dbReference type="Gene3D" id="1.20.59.10">
    <property type="entry name" value="Chorismate mutase"/>
    <property type="match status" value="1"/>
</dbReference>
<dbReference type="KEGG" id="xcl:G4Z02_03915"/>
<evidence type="ECO:0000256" key="1">
    <source>
        <dbReference type="ARBA" id="ARBA00023235"/>
    </source>
</evidence>
<dbReference type="InterPro" id="IPR002701">
    <property type="entry name" value="CM_II_prokaryot"/>
</dbReference>
<keyword evidence="4" id="KW-1185">Reference proteome</keyword>
<dbReference type="PROSITE" id="PS51168">
    <property type="entry name" value="CHORISMATE_MUT_2"/>
    <property type="match status" value="1"/>
</dbReference>
<dbReference type="SUPFAM" id="SSF48600">
    <property type="entry name" value="Chorismate mutase II"/>
    <property type="match status" value="1"/>
</dbReference>
<dbReference type="InterPro" id="IPR051331">
    <property type="entry name" value="Chorismate_mutase-related"/>
</dbReference>
<dbReference type="GO" id="GO:0004106">
    <property type="term" value="F:chorismate mutase activity"/>
    <property type="evidence" value="ECO:0007669"/>
    <property type="project" value="InterPro"/>
</dbReference>
<evidence type="ECO:0000259" key="2">
    <source>
        <dbReference type="PROSITE" id="PS51168"/>
    </source>
</evidence>
<feature type="domain" description="Chorismate mutase" evidence="2">
    <location>
        <begin position="1"/>
        <end position="82"/>
    </location>
</feature>
<dbReference type="GO" id="GO:0009697">
    <property type="term" value="P:salicylic acid biosynthetic process"/>
    <property type="evidence" value="ECO:0007669"/>
    <property type="project" value="TreeGrafter"/>
</dbReference>
<sequence length="82" mass="9547">MDRLKALRSEIDDLDQSIMELLEKRMDIAIEIGNYKQLKNITVFDSSREQSILEKASTFSHSPQISNIYKAIMKESKSLQRK</sequence>
<dbReference type="RefSeq" id="WP_258878557.1">
    <property type="nucleotide sequence ID" value="NZ_CP048914.1"/>
</dbReference>
<evidence type="ECO:0000313" key="3">
    <source>
        <dbReference type="EMBL" id="QMS84934.1"/>
    </source>
</evidence>
<evidence type="ECO:0000313" key="4">
    <source>
        <dbReference type="Proteomes" id="UP000514720"/>
    </source>
</evidence>
<dbReference type="InterPro" id="IPR036263">
    <property type="entry name" value="Chorismate_II_sf"/>
</dbReference>
<dbReference type="PANTHER" id="PTHR38041:SF1">
    <property type="entry name" value="CHORISMATE MUTASE"/>
    <property type="match status" value="1"/>
</dbReference>
<dbReference type="GO" id="GO:0046417">
    <property type="term" value="P:chorismate metabolic process"/>
    <property type="evidence" value="ECO:0007669"/>
    <property type="project" value="InterPro"/>
</dbReference>
<proteinExistence type="predicted"/>
<dbReference type="Proteomes" id="UP000514720">
    <property type="component" value="Chromosome"/>
</dbReference>
<dbReference type="AlphaFoldDB" id="A0A7L7KSL3"/>
<dbReference type="EMBL" id="CP048914">
    <property type="protein sequence ID" value="QMS84934.1"/>
    <property type="molecule type" value="Genomic_DNA"/>
</dbReference>
<dbReference type="PANTHER" id="PTHR38041">
    <property type="entry name" value="CHORISMATE MUTASE"/>
    <property type="match status" value="1"/>
</dbReference>
<reference evidence="3 4" key="1">
    <citation type="submission" date="2020-02" db="EMBL/GenBank/DDBJ databases">
        <authorList>
            <person name="Zheng R.K."/>
            <person name="Sun C.M."/>
        </authorList>
    </citation>
    <scope>NUCLEOTIDE SEQUENCE [LARGE SCALE GENOMIC DNA]</scope>
    <source>
        <strain evidence="4">zrk13</strain>
    </source>
</reference>
<dbReference type="SMART" id="SM00830">
    <property type="entry name" value="CM_2"/>
    <property type="match status" value="1"/>
</dbReference>
<name>A0A7L7KSL3_9MOLU</name>
<protein>
    <submittedName>
        <fullName evidence="3">Chorismate mutase</fullName>
    </submittedName>
</protein>
<dbReference type="InterPro" id="IPR036979">
    <property type="entry name" value="CM_dom_sf"/>
</dbReference>
<gene>
    <name evidence="3" type="ORF">G4Z02_03915</name>
</gene>
<accession>A0A7L7KSL3</accession>
<keyword evidence="1" id="KW-0413">Isomerase</keyword>
<organism evidence="3 4">
    <name type="scientific">Candidatus Xianfuyuplasma coldseepsis</name>
    <dbReference type="NCBI Taxonomy" id="2782163"/>
    <lineage>
        <taxon>Bacteria</taxon>
        <taxon>Bacillati</taxon>
        <taxon>Mycoplasmatota</taxon>
        <taxon>Mollicutes</taxon>
        <taxon>Candidatus Izemoplasmatales</taxon>
        <taxon>Candidatus Izemoplasmataceae</taxon>
        <taxon>Candidatus Xianfuyuplasma</taxon>
    </lineage>
</organism>
<dbReference type="Pfam" id="PF01817">
    <property type="entry name" value="CM_2"/>
    <property type="match status" value="1"/>
</dbReference>